<comment type="caution">
    <text evidence="8">The sequence shown here is derived from an EMBL/GenBank/DDBJ whole genome shotgun (WGS) entry which is preliminary data.</text>
</comment>
<organism evidence="8 9">
    <name type="scientific">Nonomuraea rhodomycinica</name>
    <dbReference type="NCBI Taxonomy" id="1712872"/>
    <lineage>
        <taxon>Bacteria</taxon>
        <taxon>Bacillati</taxon>
        <taxon>Actinomycetota</taxon>
        <taxon>Actinomycetes</taxon>
        <taxon>Streptosporangiales</taxon>
        <taxon>Streptosporangiaceae</taxon>
        <taxon>Nonomuraea</taxon>
    </lineage>
</organism>
<name>A0A7Y6IV65_9ACTN</name>
<protein>
    <recommendedName>
        <fullName evidence="5 6">o-succinylbenzoate synthase</fullName>
        <ecNumber evidence="5 6">4.2.1.113</ecNumber>
    </recommendedName>
</protein>
<gene>
    <name evidence="8" type="primary">menC</name>
    <name evidence="8" type="ORF">HT134_33435</name>
</gene>
<dbReference type="PANTHER" id="PTHR48073:SF5">
    <property type="entry name" value="O-SUCCINYLBENZOATE SYNTHASE"/>
    <property type="match status" value="1"/>
</dbReference>
<evidence type="ECO:0000256" key="3">
    <source>
        <dbReference type="ARBA" id="ARBA00022842"/>
    </source>
</evidence>
<keyword evidence="2" id="KW-0479">Metal-binding</keyword>
<feature type="domain" description="Mandelate racemase/muconate lactonizing enzyme C-terminal" evidence="7">
    <location>
        <begin position="143"/>
        <end position="242"/>
    </location>
</feature>
<dbReference type="UniPathway" id="UPA00079"/>
<sequence>MRIAEAELHTVALPLLTPFRTSLGTQTVRRALLVRLRGAEGEEGWAECVADDEPTYSPEYLEGAADLIRRFLLPALFAVPRLDPAGVAPVLAHLRGHPMAKAAVETAVLDAVLKARGLSLAAYLGGVRPSVRVGVSVGIAATLDDLLDTVDRHVAAGYARIKLEIEPGWDVEPVRLVRETFGSGLMLTADANTADANTADANTAYARHLARLDAYGLALLEQPFAPDDLHGHARLAARMDTPICLNESITSARAATAAIRARACSVINIKPGRVGGYLEARRIHDLAQAADVPVWCGGMLETGLGRAANLALASLPGFTLPGDISATARYYERDLTAPVELTGGSLTVPDGPGTGVAPDPDALTAFTVEPPVRVTPAR</sequence>
<dbReference type="InterPro" id="IPR029017">
    <property type="entry name" value="Enolase-like_N"/>
</dbReference>
<dbReference type="CDD" id="cd03317">
    <property type="entry name" value="NAAAR"/>
    <property type="match status" value="1"/>
</dbReference>
<keyword evidence="9" id="KW-1185">Reference proteome</keyword>
<dbReference type="InterPro" id="IPR013342">
    <property type="entry name" value="Mandelate_racemase_C"/>
</dbReference>
<dbReference type="NCBIfam" id="TIGR01928">
    <property type="entry name" value="menC_lowGC_arch"/>
    <property type="match status" value="1"/>
</dbReference>
<dbReference type="EMBL" id="JABWGO010000010">
    <property type="protein sequence ID" value="NUW44992.1"/>
    <property type="molecule type" value="Genomic_DNA"/>
</dbReference>
<dbReference type="RefSeq" id="WP_175604468.1">
    <property type="nucleotide sequence ID" value="NZ_JABWGO010000010.1"/>
</dbReference>
<evidence type="ECO:0000313" key="9">
    <source>
        <dbReference type="Proteomes" id="UP000546126"/>
    </source>
</evidence>
<dbReference type="Gene3D" id="3.30.390.10">
    <property type="entry name" value="Enolase-like, N-terminal domain"/>
    <property type="match status" value="1"/>
</dbReference>
<evidence type="ECO:0000256" key="5">
    <source>
        <dbReference type="ARBA" id="ARBA00029491"/>
    </source>
</evidence>
<evidence type="ECO:0000256" key="6">
    <source>
        <dbReference type="NCBIfam" id="TIGR01928"/>
    </source>
</evidence>
<evidence type="ECO:0000256" key="1">
    <source>
        <dbReference type="ARBA" id="ARBA00001968"/>
    </source>
</evidence>
<dbReference type="GO" id="GO:0043748">
    <property type="term" value="F:O-succinylbenzoate synthase activity"/>
    <property type="evidence" value="ECO:0007669"/>
    <property type="project" value="UniProtKB-EC"/>
</dbReference>
<evidence type="ECO:0000313" key="8">
    <source>
        <dbReference type="EMBL" id="NUW44992.1"/>
    </source>
</evidence>
<proteinExistence type="predicted"/>
<dbReference type="InterPro" id="IPR013341">
    <property type="entry name" value="Mandelate_racemase_N_dom"/>
</dbReference>
<dbReference type="SUPFAM" id="SSF51604">
    <property type="entry name" value="Enolase C-terminal domain-like"/>
    <property type="match status" value="1"/>
</dbReference>
<dbReference type="Gene3D" id="3.20.20.120">
    <property type="entry name" value="Enolase-like C-terminal domain"/>
    <property type="match status" value="1"/>
</dbReference>
<dbReference type="EC" id="4.2.1.113" evidence="5 6"/>
<keyword evidence="4 8" id="KW-0456">Lyase</keyword>
<dbReference type="InterPro" id="IPR029065">
    <property type="entry name" value="Enolase_C-like"/>
</dbReference>
<reference evidence="8 9" key="1">
    <citation type="submission" date="2020-06" db="EMBL/GenBank/DDBJ databases">
        <authorList>
            <person name="Chanama M."/>
        </authorList>
    </citation>
    <scope>NUCLEOTIDE SEQUENCE [LARGE SCALE GENOMIC DNA]</scope>
    <source>
        <strain evidence="8 9">TBRC6557</strain>
    </source>
</reference>
<dbReference type="InterPro" id="IPR010197">
    <property type="entry name" value="OSBS/NAAAR"/>
</dbReference>
<keyword evidence="3" id="KW-0460">Magnesium</keyword>
<evidence type="ECO:0000259" key="7">
    <source>
        <dbReference type="SMART" id="SM00922"/>
    </source>
</evidence>
<dbReference type="Pfam" id="PF02746">
    <property type="entry name" value="MR_MLE_N"/>
    <property type="match status" value="1"/>
</dbReference>
<dbReference type="UniPathway" id="UPA01057">
    <property type="reaction ID" value="UER00165"/>
</dbReference>
<dbReference type="GO" id="GO:0016854">
    <property type="term" value="F:racemase and epimerase activity"/>
    <property type="evidence" value="ECO:0007669"/>
    <property type="project" value="UniProtKB-ARBA"/>
</dbReference>
<dbReference type="SMART" id="SM00922">
    <property type="entry name" value="MR_MLE"/>
    <property type="match status" value="1"/>
</dbReference>
<dbReference type="SUPFAM" id="SSF54826">
    <property type="entry name" value="Enolase N-terminal domain-like"/>
    <property type="match status" value="1"/>
</dbReference>
<dbReference type="InterPro" id="IPR036849">
    <property type="entry name" value="Enolase-like_C_sf"/>
</dbReference>
<dbReference type="SFLD" id="SFLDS00001">
    <property type="entry name" value="Enolase"/>
    <property type="match status" value="1"/>
</dbReference>
<evidence type="ECO:0000256" key="4">
    <source>
        <dbReference type="ARBA" id="ARBA00023239"/>
    </source>
</evidence>
<dbReference type="GO" id="GO:0009234">
    <property type="term" value="P:menaquinone biosynthetic process"/>
    <property type="evidence" value="ECO:0007669"/>
    <property type="project" value="UniProtKB-UniRule"/>
</dbReference>
<comment type="cofactor">
    <cofactor evidence="1">
        <name>a divalent metal cation</name>
        <dbReference type="ChEBI" id="CHEBI:60240"/>
    </cofactor>
</comment>
<dbReference type="GO" id="GO:0046872">
    <property type="term" value="F:metal ion binding"/>
    <property type="evidence" value="ECO:0007669"/>
    <property type="project" value="UniProtKB-KW"/>
</dbReference>
<dbReference type="Proteomes" id="UP000546126">
    <property type="component" value="Unassembled WGS sequence"/>
</dbReference>
<dbReference type="AlphaFoldDB" id="A0A7Y6IV65"/>
<dbReference type="Pfam" id="PF13378">
    <property type="entry name" value="MR_MLE_C"/>
    <property type="match status" value="1"/>
</dbReference>
<accession>A0A7Y6IV65</accession>
<dbReference type="PANTHER" id="PTHR48073">
    <property type="entry name" value="O-SUCCINYLBENZOATE SYNTHASE-RELATED"/>
    <property type="match status" value="1"/>
</dbReference>
<evidence type="ECO:0000256" key="2">
    <source>
        <dbReference type="ARBA" id="ARBA00022723"/>
    </source>
</evidence>